<dbReference type="Proteomes" id="UP001198565">
    <property type="component" value="Unassembled WGS sequence"/>
</dbReference>
<evidence type="ECO:0000313" key="7">
    <source>
        <dbReference type="EMBL" id="MBY8885564.1"/>
    </source>
</evidence>
<feature type="chain" id="PRO_5045212053" evidence="5">
    <location>
        <begin position="28"/>
        <end position="384"/>
    </location>
</feature>
<evidence type="ECO:0000313" key="8">
    <source>
        <dbReference type="Proteomes" id="UP001198565"/>
    </source>
</evidence>
<dbReference type="InterPro" id="IPR050226">
    <property type="entry name" value="NagZ_Beta-hexosaminidase"/>
</dbReference>
<dbReference type="InterPro" id="IPR006311">
    <property type="entry name" value="TAT_signal"/>
</dbReference>
<reference evidence="7 8" key="1">
    <citation type="submission" date="2021-08" db="EMBL/GenBank/DDBJ databases">
        <title>Streptomyces sp. PTM05 isolated from lichen.</title>
        <authorList>
            <person name="Somphong A."/>
            <person name="Phongsopitanun W."/>
            <person name="Tanasupawat S."/>
        </authorList>
    </citation>
    <scope>NUCLEOTIDE SEQUENCE [LARGE SCALE GENOMIC DNA]</scope>
    <source>
        <strain evidence="7 8">Ptm05</strain>
    </source>
</reference>
<organism evidence="7 8">
    <name type="scientific">Streptantibioticus parmotrematis</name>
    <dbReference type="NCBI Taxonomy" id="2873249"/>
    <lineage>
        <taxon>Bacteria</taxon>
        <taxon>Bacillati</taxon>
        <taxon>Actinomycetota</taxon>
        <taxon>Actinomycetes</taxon>
        <taxon>Kitasatosporales</taxon>
        <taxon>Streptomycetaceae</taxon>
        <taxon>Streptantibioticus</taxon>
    </lineage>
</organism>
<evidence type="ECO:0000259" key="6">
    <source>
        <dbReference type="Pfam" id="PF00933"/>
    </source>
</evidence>
<gene>
    <name evidence="7" type="ORF">K7472_11985</name>
</gene>
<feature type="signal peptide" evidence="5">
    <location>
        <begin position="1"/>
        <end position="27"/>
    </location>
</feature>
<feature type="compositionally biased region" description="Low complexity" evidence="4">
    <location>
        <begin position="26"/>
        <end position="35"/>
    </location>
</feature>
<dbReference type="RefSeq" id="WP_222977020.1">
    <property type="nucleotide sequence ID" value="NZ_JAINVZ010000006.1"/>
</dbReference>
<evidence type="ECO:0000256" key="1">
    <source>
        <dbReference type="ARBA" id="ARBA00005336"/>
    </source>
</evidence>
<comment type="similarity">
    <text evidence="1">Belongs to the glycosyl hydrolase 3 family.</text>
</comment>
<dbReference type="PANTHER" id="PTHR30480:SF14">
    <property type="entry name" value="HYDROLASE, PUTATIVE (AFU_ORTHOLOGUE AFUA_4G13770)-RELATED"/>
    <property type="match status" value="1"/>
</dbReference>
<protein>
    <submittedName>
        <fullName evidence="7">Beta-N-acetylhexosaminidase</fullName>
    </submittedName>
</protein>
<dbReference type="InterPro" id="IPR001764">
    <property type="entry name" value="Glyco_hydro_3_N"/>
</dbReference>
<comment type="caution">
    <text evidence="7">The sequence shown here is derived from an EMBL/GenBank/DDBJ whole genome shotgun (WGS) entry which is preliminary data.</text>
</comment>
<evidence type="ECO:0000256" key="4">
    <source>
        <dbReference type="SAM" id="MobiDB-lite"/>
    </source>
</evidence>
<evidence type="ECO:0000256" key="5">
    <source>
        <dbReference type="SAM" id="SignalP"/>
    </source>
</evidence>
<keyword evidence="5" id="KW-0732">Signal</keyword>
<feature type="domain" description="Glycoside hydrolase family 3 N-terminal" evidence="6">
    <location>
        <begin position="76"/>
        <end position="378"/>
    </location>
</feature>
<feature type="compositionally biased region" description="Low complexity" evidence="4">
    <location>
        <begin position="145"/>
        <end position="157"/>
    </location>
</feature>
<proteinExistence type="inferred from homology"/>
<keyword evidence="2" id="KW-0378">Hydrolase</keyword>
<keyword evidence="8" id="KW-1185">Reference proteome</keyword>
<dbReference type="Pfam" id="PF00933">
    <property type="entry name" value="Glyco_hydro_3"/>
    <property type="match status" value="1"/>
</dbReference>
<dbReference type="Gene3D" id="3.20.20.300">
    <property type="entry name" value="Glycoside hydrolase, family 3, N-terminal domain"/>
    <property type="match status" value="1"/>
</dbReference>
<dbReference type="InterPro" id="IPR017853">
    <property type="entry name" value="GH"/>
</dbReference>
<name>A0ABS7QQU1_9ACTN</name>
<sequence>MDAPRTSSLRRRTLLAAAGAAVATASAATGAQRADAQPRHRHHPAHHRPDLTSRQQAGQRVVYSYPGLTPPAALLDAIAAGEVAGVIFFGENISSDSQITSVIGQLNKANASSPVKLPLLLMTDQEGGEVRRLPGAPVSSEKQIGAAGDPAGAASTAGTQAGQNLAGVGMNVNLAPVLDVYRTAGNFIDEYQRSYSMDPAVVSSCGHAFIEAQQKTGVAATAKHFPGLGAAATAQNTDEGPVTLTQSLSELRSVDEAPYTAAVCAGVKLVMCSWAVYTALDSGHPAGLSSVVVQRELRQRLGFTGVTITDALEAGAIDPSYDTGTRAVLAASAGMDLLLCSARDASQGADAVSALESALESGQLPSAAFGAAVQRVTALRGWVG</sequence>
<keyword evidence="3" id="KW-0326">Glycosidase</keyword>
<dbReference type="InterPro" id="IPR036962">
    <property type="entry name" value="Glyco_hydro_3_N_sf"/>
</dbReference>
<evidence type="ECO:0000256" key="3">
    <source>
        <dbReference type="ARBA" id="ARBA00023295"/>
    </source>
</evidence>
<feature type="region of interest" description="Disordered" evidence="4">
    <location>
        <begin position="135"/>
        <end position="157"/>
    </location>
</feature>
<accession>A0ABS7QQU1</accession>
<dbReference type="EMBL" id="JAINVZ010000006">
    <property type="protein sequence ID" value="MBY8885564.1"/>
    <property type="molecule type" value="Genomic_DNA"/>
</dbReference>
<feature type="region of interest" description="Disordered" evidence="4">
    <location>
        <begin position="26"/>
        <end position="57"/>
    </location>
</feature>
<dbReference type="PANTHER" id="PTHR30480">
    <property type="entry name" value="BETA-HEXOSAMINIDASE-RELATED"/>
    <property type="match status" value="1"/>
</dbReference>
<evidence type="ECO:0000256" key="2">
    <source>
        <dbReference type="ARBA" id="ARBA00022801"/>
    </source>
</evidence>
<dbReference type="SUPFAM" id="SSF51445">
    <property type="entry name" value="(Trans)glycosidases"/>
    <property type="match status" value="1"/>
</dbReference>
<dbReference type="PROSITE" id="PS51318">
    <property type="entry name" value="TAT"/>
    <property type="match status" value="1"/>
</dbReference>